<protein>
    <submittedName>
        <fullName evidence="1">Uncharacterized protein</fullName>
    </submittedName>
</protein>
<organism evidence="1 2">
    <name type="scientific">Rosistilla carotiformis</name>
    <dbReference type="NCBI Taxonomy" id="2528017"/>
    <lineage>
        <taxon>Bacteria</taxon>
        <taxon>Pseudomonadati</taxon>
        <taxon>Planctomycetota</taxon>
        <taxon>Planctomycetia</taxon>
        <taxon>Pirellulales</taxon>
        <taxon>Pirellulaceae</taxon>
        <taxon>Rosistilla</taxon>
    </lineage>
</organism>
<accession>A0A518JSF5</accession>
<dbReference type="AlphaFoldDB" id="A0A518JSF5"/>
<evidence type="ECO:0000313" key="1">
    <source>
        <dbReference type="EMBL" id="QDV68457.1"/>
    </source>
</evidence>
<evidence type="ECO:0000313" key="2">
    <source>
        <dbReference type="Proteomes" id="UP000315082"/>
    </source>
</evidence>
<dbReference type="Proteomes" id="UP000315082">
    <property type="component" value="Chromosome"/>
</dbReference>
<sequence length="184" mass="21205">MPLFETVCDLEEGAATLQRRHHGVIEVRDGCLSSIHLRPWPTLVTRLRVWRDNRRRDSHSQQDVCRLYYDQLWSQPNFLVLKYVVSTPGTRFATARLAALTLDAIAEIKRTDAIVCEASNARLSERLLDRWGWQRHLLTSSRRHYIKRLYPNSAPLASPRHDLKIFAPTCEKTTSNDPSAVSTI</sequence>
<name>A0A518JSF5_9BACT</name>
<dbReference type="EMBL" id="CP036348">
    <property type="protein sequence ID" value="QDV68457.1"/>
    <property type="molecule type" value="Genomic_DNA"/>
</dbReference>
<keyword evidence="2" id="KW-1185">Reference proteome</keyword>
<reference evidence="1 2" key="1">
    <citation type="submission" date="2019-02" db="EMBL/GenBank/DDBJ databases">
        <title>Deep-cultivation of Planctomycetes and their phenomic and genomic characterization uncovers novel biology.</title>
        <authorList>
            <person name="Wiegand S."/>
            <person name="Jogler M."/>
            <person name="Boedeker C."/>
            <person name="Pinto D."/>
            <person name="Vollmers J."/>
            <person name="Rivas-Marin E."/>
            <person name="Kohn T."/>
            <person name="Peeters S.H."/>
            <person name="Heuer A."/>
            <person name="Rast P."/>
            <person name="Oberbeckmann S."/>
            <person name="Bunk B."/>
            <person name="Jeske O."/>
            <person name="Meyerdierks A."/>
            <person name="Storesund J.E."/>
            <person name="Kallscheuer N."/>
            <person name="Luecker S."/>
            <person name="Lage O.M."/>
            <person name="Pohl T."/>
            <person name="Merkel B.J."/>
            <person name="Hornburger P."/>
            <person name="Mueller R.-W."/>
            <person name="Bruemmer F."/>
            <person name="Labrenz M."/>
            <person name="Spormann A.M."/>
            <person name="Op den Camp H."/>
            <person name="Overmann J."/>
            <person name="Amann R."/>
            <person name="Jetten M.S.M."/>
            <person name="Mascher T."/>
            <person name="Medema M.H."/>
            <person name="Devos D.P."/>
            <person name="Kaster A.-K."/>
            <person name="Ovreas L."/>
            <person name="Rohde M."/>
            <person name="Galperin M.Y."/>
            <person name="Jogler C."/>
        </authorList>
    </citation>
    <scope>NUCLEOTIDE SEQUENCE [LARGE SCALE GENOMIC DNA]</scope>
    <source>
        <strain evidence="1 2">Poly24</strain>
    </source>
</reference>
<gene>
    <name evidence="1" type="ORF">Poly24_21660</name>
</gene>
<proteinExistence type="predicted"/>
<dbReference type="KEGG" id="rcf:Poly24_21660"/>